<feature type="transmembrane region" description="Helical" evidence="7">
    <location>
        <begin position="290"/>
        <end position="316"/>
    </location>
</feature>
<dbReference type="EMBL" id="BJZR01000009">
    <property type="protein sequence ID" value="GEO91266.1"/>
    <property type="molecule type" value="Genomic_DNA"/>
</dbReference>
<evidence type="ECO:0000256" key="5">
    <source>
        <dbReference type="ARBA" id="ARBA00023136"/>
    </source>
</evidence>
<accession>A0A0U3HDH0</accession>
<evidence type="ECO:0000259" key="8">
    <source>
        <dbReference type="Pfam" id="PF02687"/>
    </source>
</evidence>
<evidence type="ECO:0000256" key="2">
    <source>
        <dbReference type="ARBA" id="ARBA00022475"/>
    </source>
</evidence>
<evidence type="ECO:0000259" key="9">
    <source>
        <dbReference type="Pfam" id="PF12704"/>
    </source>
</evidence>
<dbReference type="Pfam" id="PF12704">
    <property type="entry name" value="MacB_PCD"/>
    <property type="match status" value="1"/>
</dbReference>
<dbReference type="Pfam" id="PF02687">
    <property type="entry name" value="FtsX"/>
    <property type="match status" value="1"/>
</dbReference>
<keyword evidence="3 7" id="KW-0812">Transmembrane</keyword>
<dbReference type="PANTHER" id="PTHR30572:SF4">
    <property type="entry name" value="ABC TRANSPORTER PERMEASE YTRF"/>
    <property type="match status" value="1"/>
</dbReference>
<dbReference type="KEGG" id="kfv:AS188_05045"/>
<feature type="transmembrane region" description="Helical" evidence="7">
    <location>
        <begin position="392"/>
        <end position="412"/>
    </location>
</feature>
<evidence type="ECO:0000313" key="12">
    <source>
        <dbReference type="Proteomes" id="UP000057181"/>
    </source>
</evidence>
<feature type="domain" description="ABC3 transporter permease C-terminal" evidence="8">
    <location>
        <begin position="297"/>
        <end position="419"/>
    </location>
</feature>
<dbReference type="EMBL" id="CP013254">
    <property type="protein sequence ID" value="ALU39225.1"/>
    <property type="molecule type" value="Genomic_DNA"/>
</dbReference>
<comment type="subcellular location">
    <subcellularLocation>
        <location evidence="1">Cell membrane</location>
        <topology evidence="1">Multi-pass membrane protein</topology>
    </subcellularLocation>
</comment>
<evidence type="ECO:0000313" key="13">
    <source>
        <dbReference type="Proteomes" id="UP000321155"/>
    </source>
</evidence>
<feature type="domain" description="MacB-like periplasmic core" evidence="9">
    <location>
        <begin position="22"/>
        <end position="268"/>
    </location>
</feature>
<reference evidence="10 12" key="1">
    <citation type="submission" date="2015-11" db="EMBL/GenBank/DDBJ databases">
        <title>Complete Genome Sequence of Kocuria flava strain HO-9041.</title>
        <authorList>
            <person name="Zhou M."/>
            <person name="Dai J."/>
        </authorList>
    </citation>
    <scope>NUCLEOTIDE SEQUENCE [LARGE SCALE GENOMIC DNA]</scope>
    <source>
        <strain evidence="10 12">HO-9041</strain>
    </source>
</reference>
<evidence type="ECO:0000256" key="1">
    <source>
        <dbReference type="ARBA" id="ARBA00004651"/>
    </source>
</evidence>
<dbReference type="Proteomes" id="UP000057181">
    <property type="component" value="Chromosome"/>
</dbReference>
<gene>
    <name evidence="10" type="ORF">AS188_05045</name>
    <name evidence="11" type="ORF">KFL01_05720</name>
</gene>
<sequence>MTWADLLRAAVANTRRAGLRAGLTVLAVFIGALALTLTSGMGTGVNRYIDETVAAFGTPDTLYVQRSHPLVELSSGSGPRPWEPGSSRVQTGLGVSFEGLTPGDVALLEGLEHVASVEPMYSVTPSWLETPGGERFQLPLGIPVDVEGLRLVAGRAPDPGRDELSLPGSWVAGLGFASPQEAVGARVEVVMEDVAGRPRAFPATVSGVTQASLAGTALNPIPSASFNERLHAHQVSGGPQPVPESYLMATVSVPDLDRIGAVQDRLEDEGMVASTVEDKLGMFRAVINGIVWILNTSAVVALLAAGLGIVNTLLMSVQERTREIGLMKAVGMGGHKVFGLFSLEAVVIGFLGAVAGAAAGVLAGTAASDALAAGPLARLPGLSLFAFEGDRVLLIVAAVVGIAFLAGTLPAVRAARKDPIEALRHE</sequence>
<dbReference type="Proteomes" id="UP000321155">
    <property type="component" value="Unassembled WGS sequence"/>
</dbReference>
<dbReference type="GO" id="GO:0022857">
    <property type="term" value="F:transmembrane transporter activity"/>
    <property type="evidence" value="ECO:0007669"/>
    <property type="project" value="TreeGrafter"/>
</dbReference>
<keyword evidence="4 7" id="KW-1133">Transmembrane helix</keyword>
<evidence type="ECO:0000256" key="4">
    <source>
        <dbReference type="ARBA" id="ARBA00022989"/>
    </source>
</evidence>
<dbReference type="OrthoDB" id="9780560at2"/>
<protein>
    <submittedName>
        <fullName evidence="10 11">Permease</fullName>
    </submittedName>
</protein>
<feature type="transmembrane region" description="Helical" evidence="7">
    <location>
        <begin position="21"/>
        <end position="42"/>
    </location>
</feature>
<dbReference type="InterPro" id="IPR025857">
    <property type="entry name" value="MacB_PCD"/>
</dbReference>
<evidence type="ECO:0000313" key="10">
    <source>
        <dbReference type="EMBL" id="ALU39225.1"/>
    </source>
</evidence>
<evidence type="ECO:0000313" key="11">
    <source>
        <dbReference type="EMBL" id="GEO91266.1"/>
    </source>
</evidence>
<dbReference type="AlphaFoldDB" id="A0A0U3HDH0"/>
<dbReference type="PANTHER" id="PTHR30572">
    <property type="entry name" value="MEMBRANE COMPONENT OF TRANSPORTER-RELATED"/>
    <property type="match status" value="1"/>
</dbReference>
<keyword evidence="13" id="KW-1185">Reference proteome</keyword>
<dbReference type="RefSeq" id="WP_058857937.1">
    <property type="nucleotide sequence ID" value="NZ_BJZR01000009.1"/>
</dbReference>
<evidence type="ECO:0000256" key="6">
    <source>
        <dbReference type="ARBA" id="ARBA00038076"/>
    </source>
</evidence>
<dbReference type="InterPro" id="IPR003838">
    <property type="entry name" value="ABC3_permease_C"/>
</dbReference>
<evidence type="ECO:0000256" key="7">
    <source>
        <dbReference type="SAM" id="Phobius"/>
    </source>
</evidence>
<dbReference type="STRING" id="446860.AS188_05045"/>
<keyword evidence="2" id="KW-1003">Cell membrane</keyword>
<keyword evidence="5 7" id="KW-0472">Membrane</keyword>
<dbReference type="GO" id="GO:0005886">
    <property type="term" value="C:plasma membrane"/>
    <property type="evidence" value="ECO:0007669"/>
    <property type="project" value="UniProtKB-SubCell"/>
</dbReference>
<feature type="transmembrane region" description="Helical" evidence="7">
    <location>
        <begin position="337"/>
        <end position="362"/>
    </location>
</feature>
<dbReference type="InterPro" id="IPR050250">
    <property type="entry name" value="Macrolide_Exporter_MacB"/>
</dbReference>
<comment type="similarity">
    <text evidence="6">Belongs to the ABC-4 integral membrane protein family.</text>
</comment>
<proteinExistence type="inferred from homology"/>
<reference evidence="11 13" key="2">
    <citation type="submission" date="2019-07" db="EMBL/GenBank/DDBJ databases">
        <title>Whole genome shotgun sequence of Kocuria flava NBRC 107626.</title>
        <authorList>
            <person name="Hosoyama A."/>
            <person name="Uohara A."/>
            <person name="Ohji S."/>
            <person name="Ichikawa N."/>
        </authorList>
    </citation>
    <scope>NUCLEOTIDE SEQUENCE [LARGE SCALE GENOMIC DNA]</scope>
    <source>
        <strain evidence="11 13">NBRC 107626</strain>
    </source>
</reference>
<name>A0A0U3HDH0_9MICC</name>
<organism evidence="10 12">
    <name type="scientific">Kocuria flava</name>
    <dbReference type="NCBI Taxonomy" id="446860"/>
    <lineage>
        <taxon>Bacteria</taxon>
        <taxon>Bacillati</taxon>
        <taxon>Actinomycetota</taxon>
        <taxon>Actinomycetes</taxon>
        <taxon>Micrococcales</taxon>
        <taxon>Micrococcaceae</taxon>
        <taxon>Kocuria</taxon>
    </lineage>
</organism>
<evidence type="ECO:0000256" key="3">
    <source>
        <dbReference type="ARBA" id="ARBA00022692"/>
    </source>
</evidence>